<organism evidence="2 3">
    <name type="scientific">Helianthus annuus</name>
    <name type="common">Common sunflower</name>
    <dbReference type="NCBI Taxonomy" id="4232"/>
    <lineage>
        <taxon>Eukaryota</taxon>
        <taxon>Viridiplantae</taxon>
        <taxon>Streptophyta</taxon>
        <taxon>Embryophyta</taxon>
        <taxon>Tracheophyta</taxon>
        <taxon>Spermatophyta</taxon>
        <taxon>Magnoliopsida</taxon>
        <taxon>eudicotyledons</taxon>
        <taxon>Gunneridae</taxon>
        <taxon>Pentapetalae</taxon>
        <taxon>asterids</taxon>
        <taxon>campanulids</taxon>
        <taxon>Asterales</taxon>
        <taxon>Asteraceae</taxon>
        <taxon>Asteroideae</taxon>
        <taxon>Heliantheae alliance</taxon>
        <taxon>Heliantheae</taxon>
        <taxon>Helianthus</taxon>
    </lineage>
</organism>
<dbReference type="Proteomes" id="UP000215914">
    <property type="component" value="Unassembled WGS sequence"/>
</dbReference>
<dbReference type="AlphaFoldDB" id="A0A9K3ICJ4"/>
<accession>A0A9K3ICJ4</accession>
<sequence>MLIALISSGMWQGTMAARPNALPHCTTRNDCLPLCKGCGFCQCLGGICVRGCPGPPGQDLVYKAFCDYCN</sequence>
<name>A0A9K3ICJ4_HELAN</name>
<keyword evidence="3" id="KW-1185">Reference proteome</keyword>
<gene>
    <name evidence="2" type="ORF">HanXRQr2_Chr08g0325351</name>
</gene>
<evidence type="ECO:0000256" key="1">
    <source>
        <dbReference type="SAM" id="SignalP"/>
    </source>
</evidence>
<feature type="signal peptide" evidence="1">
    <location>
        <begin position="1"/>
        <end position="16"/>
    </location>
</feature>
<feature type="chain" id="PRO_5039890392" evidence="1">
    <location>
        <begin position="17"/>
        <end position="70"/>
    </location>
</feature>
<comment type="caution">
    <text evidence="2">The sequence shown here is derived from an EMBL/GenBank/DDBJ whole genome shotgun (WGS) entry which is preliminary data.</text>
</comment>
<evidence type="ECO:0000313" key="3">
    <source>
        <dbReference type="Proteomes" id="UP000215914"/>
    </source>
</evidence>
<evidence type="ECO:0000313" key="2">
    <source>
        <dbReference type="EMBL" id="KAF5794190.1"/>
    </source>
</evidence>
<dbReference type="Gramene" id="mRNA:HanXRQr2_Chr08g0325351">
    <property type="protein sequence ID" value="mRNA:HanXRQr2_Chr08g0325351"/>
    <property type="gene ID" value="HanXRQr2_Chr08g0325351"/>
</dbReference>
<keyword evidence="1" id="KW-0732">Signal</keyword>
<protein>
    <submittedName>
        <fullName evidence="2">Uncharacterized protein</fullName>
    </submittedName>
</protein>
<proteinExistence type="predicted"/>
<dbReference type="EMBL" id="MNCJ02000323">
    <property type="protein sequence ID" value="KAF5794190.1"/>
    <property type="molecule type" value="Genomic_DNA"/>
</dbReference>
<reference evidence="2" key="1">
    <citation type="journal article" date="2017" name="Nature">
        <title>The sunflower genome provides insights into oil metabolism, flowering and Asterid evolution.</title>
        <authorList>
            <person name="Badouin H."/>
            <person name="Gouzy J."/>
            <person name="Grassa C.J."/>
            <person name="Murat F."/>
            <person name="Staton S.E."/>
            <person name="Cottret L."/>
            <person name="Lelandais-Briere C."/>
            <person name="Owens G.L."/>
            <person name="Carrere S."/>
            <person name="Mayjonade B."/>
            <person name="Legrand L."/>
            <person name="Gill N."/>
            <person name="Kane N.C."/>
            <person name="Bowers J.E."/>
            <person name="Hubner S."/>
            <person name="Bellec A."/>
            <person name="Berard A."/>
            <person name="Berges H."/>
            <person name="Blanchet N."/>
            <person name="Boniface M.C."/>
            <person name="Brunel D."/>
            <person name="Catrice O."/>
            <person name="Chaidir N."/>
            <person name="Claudel C."/>
            <person name="Donnadieu C."/>
            <person name="Faraut T."/>
            <person name="Fievet G."/>
            <person name="Helmstetter N."/>
            <person name="King M."/>
            <person name="Knapp S.J."/>
            <person name="Lai Z."/>
            <person name="Le Paslier M.C."/>
            <person name="Lippi Y."/>
            <person name="Lorenzon L."/>
            <person name="Mandel J.R."/>
            <person name="Marage G."/>
            <person name="Marchand G."/>
            <person name="Marquand E."/>
            <person name="Bret-Mestries E."/>
            <person name="Morien E."/>
            <person name="Nambeesan S."/>
            <person name="Nguyen T."/>
            <person name="Pegot-Espagnet P."/>
            <person name="Pouilly N."/>
            <person name="Raftis F."/>
            <person name="Sallet E."/>
            <person name="Schiex T."/>
            <person name="Thomas J."/>
            <person name="Vandecasteele C."/>
            <person name="Vares D."/>
            <person name="Vear F."/>
            <person name="Vautrin S."/>
            <person name="Crespi M."/>
            <person name="Mangin B."/>
            <person name="Burke J.M."/>
            <person name="Salse J."/>
            <person name="Munos S."/>
            <person name="Vincourt P."/>
            <person name="Rieseberg L.H."/>
            <person name="Langlade N.B."/>
        </authorList>
    </citation>
    <scope>NUCLEOTIDE SEQUENCE</scope>
    <source>
        <tissue evidence="2">Leaves</tissue>
    </source>
</reference>
<reference evidence="2" key="2">
    <citation type="submission" date="2020-06" db="EMBL/GenBank/DDBJ databases">
        <title>Helianthus annuus Genome sequencing and assembly Release 2.</title>
        <authorList>
            <person name="Gouzy J."/>
            <person name="Langlade N."/>
            <person name="Munos S."/>
        </authorList>
    </citation>
    <scope>NUCLEOTIDE SEQUENCE</scope>
    <source>
        <tissue evidence="2">Leaves</tissue>
    </source>
</reference>